<dbReference type="EMBL" id="BOPZ01000020">
    <property type="protein sequence ID" value="GIM29625.1"/>
    <property type="molecule type" value="Genomic_DNA"/>
</dbReference>
<name>A0A919VGQ6_9CLOT</name>
<keyword evidence="3" id="KW-1185">Reference proteome</keyword>
<evidence type="ECO:0000313" key="2">
    <source>
        <dbReference type="EMBL" id="GIM29625.1"/>
    </source>
</evidence>
<dbReference type="InterPro" id="IPR053788">
    <property type="entry name" value="CPC_1213-like"/>
</dbReference>
<feature type="compositionally biased region" description="Basic and acidic residues" evidence="1">
    <location>
        <begin position="18"/>
        <end position="45"/>
    </location>
</feature>
<dbReference type="AlphaFoldDB" id="A0A919VGQ6"/>
<sequence length="45" mass="5369">MNNQDKKTDGKFRKKHINHDPKTESTKATFDKQKMHDHDPSDFKL</sequence>
<gene>
    <name evidence="2" type="ORF">CPJCM30710_22910</name>
</gene>
<organism evidence="2 3">
    <name type="scientific">Clostridium polyendosporum</name>
    <dbReference type="NCBI Taxonomy" id="69208"/>
    <lineage>
        <taxon>Bacteria</taxon>
        <taxon>Bacillati</taxon>
        <taxon>Bacillota</taxon>
        <taxon>Clostridia</taxon>
        <taxon>Eubacteriales</taxon>
        <taxon>Clostridiaceae</taxon>
        <taxon>Clostridium</taxon>
    </lineage>
</organism>
<proteinExistence type="predicted"/>
<dbReference type="Proteomes" id="UP000679179">
    <property type="component" value="Unassembled WGS sequence"/>
</dbReference>
<dbReference type="NCBIfam" id="NF040908">
    <property type="entry name" value="CPC_1213_fam"/>
    <property type="match status" value="1"/>
</dbReference>
<feature type="compositionally biased region" description="Basic and acidic residues" evidence="1">
    <location>
        <begin position="1"/>
        <end position="11"/>
    </location>
</feature>
<evidence type="ECO:0000256" key="1">
    <source>
        <dbReference type="SAM" id="MobiDB-lite"/>
    </source>
</evidence>
<evidence type="ECO:0000313" key="3">
    <source>
        <dbReference type="Proteomes" id="UP000679179"/>
    </source>
</evidence>
<reference evidence="2" key="1">
    <citation type="submission" date="2021-03" db="EMBL/GenBank/DDBJ databases">
        <title>Taxonomic study of Clostridium polyendosporum from meadow-gley soil under rice.</title>
        <authorList>
            <person name="Kobayashi H."/>
            <person name="Tanizawa Y."/>
            <person name="Yagura M."/>
        </authorList>
    </citation>
    <scope>NUCLEOTIDE SEQUENCE</scope>
    <source>
        <strain evidence="2">JCM 30710</strain>
    </source>
</reference>
<protein>
    <submittedName>
        <fullName evidence="2">Uncharacterized protein</fullName>
    </submittedName>
</protein>
<comment type="caution">
    <text evidence="2">The sequence shown here is derived from an EMBL/GenBank/DDBJ whole genome shotgun (WGS) entry which is preliminary data.</text>
</comment>
<dbReference type="RefSeq" id="WP_212904319.1">
    <property type="nucleotide sequence ID" value="NZ_BOPZ01000020.1"/>
</dbReference>
<feature type="region of interest" description="Disordered" evidence="1">
    <location>
        <begin position="1"/>
        <end position="45"/>
    </location>
</feature>
<accession>A0A919VGQ6</accession>